<sequence length="230" mass="26776">MEGLPKNTKEGAGGREARLKEAIEHFKNVGDRLGLEIDRNIIECVAVLNALKINTASSCGGHTEEGKGRLAFPYLYFEAPESPMYRFEGEMEVREEVAKKHSIAPEDVLREDPSIAKEFYKAIEERGSGESIEWKEWMMKNKELKERVMKLLVEFNTRRSEEDGVYLRFERIFPGSRIETIEREEDERLKRGVKKQEIPRVVVVEKVLSAQKEMKAFEEFLKRKYLSEKE</sequence>
<organism evidence="1 2">
    <name type="scientific">Candidatus Wolfebacteria bacterium GW2011_GWC2_39_22</name>
    <dbReference type="NCBI Taxonomy" id="1619013"/>
    <lineage>
        <taxon>Bacteria</taxon>
        <taxon>Candidatus Wolfeibacteriota</taxon>
    </lineage>
</organism>
<proteinExistence type="predicted"/>
<dbReference type="AlphaFoldDB" id="A0A0G0RF88"/>
<protein>
    <submittedName>
        <fullName evidence="1">Uncharacterized protein</fullName>
    </submittedName>
</protein>
<accession>A0A0G0RF88</accession>
<evidence type="ECO:0000313" key="2">
    <source>
        <dbReference type="Proteomes" id="UP000034665"/>
    </source>
</evidence>
<dbReference type="Proteomes" id="UP000034665">
    <property type="component" value="Unassembled WGS sequence"/>
</dbReference>
<name>A0A0G0RF88_9BACT</name>
<evidence type="ECO:0000313" key="1">
    <source>
        <dbReference type="EMBL" id="KKR12332.1"/>
    </source>
</evidence>
<dbReference type="EMBL" id="LBWR01000002">
    <property type="protein sequence ID" value="KKR12332.1"/>
    <property type="molecule type" value="Genomic_DNA"/>
</dbReference>
<dbReference type="STRING" id="1619013.UT41_C0002G0106"/>
<reference evidence="1 2" key="1">
    <citation type="journal article" date="2015" name="Nature">
        <title>rRNA introns, odd ribosomes, and small enigmatic genomes across a large radiation of phyla.</title>
        <authorList>
            <person name="Brown C.T."/>
            <person name="Hug L.A."/>
            <person name="Thomas B.C."/>
            <person name="Sharon I."/>
            <person name="Castelle C.J."/>
            <person name="Singh A."/>
            <person name="Wilkins M.J."/>
            <person name="Williams K.H."/>
            <person name="Banfield J.F."/>
        </authorList>
    </citation>
    <scope>NUCLEOTIDE SEQUENCE [LARGE SCALE GENOMIC DNA]</scope>
</reference>
<comment type="caution">
    <text evidence="1">The sequence shown here is derived from an EMBL/GenBank/DDBJ whole genome shotgun (WGS) entry which is preliminary data.</text>
</comment>
<gene>
    <name evidence="1" type="ORF">UT41_C0002G0106</name>
</gene>